<protein>
    <submittedName>
        <fullName evidence="1">Uncharacterized protein</fullName>
    </submittedName>
</protein>
<dbReference type="Proteomes" id="UP000045782">
    <property type="component" value="Unassembled WGS sequence"/>
</dbReference>
<sequence length="109" mass="11516">MTVARLGHTLNAIDRGAVLGILGAADTVLATKQLAERQSKALNTIRELHRPINLVTCADCGGTSDGCVCDEETVSTTFRAVCEECGQDEDGEWTEHPCATVRAIDEAGA</sequence>
<organism evidence="1 2">
    <name type="scientific">Mycobacteroides abscessus</name>
    <dbReference type="NCBI Taxonomy" id="36809"/>
    <lineage>
        <taxon>Bacteria</taxon>
        <taxon>Bacillati</taxon>
        <taxon>Actinomycetota</taxon>
        <taxon>Actinomycetes</taxon>
        <taxon>Mycobacteriales</taxon>
        <taxon>Mycobacteriaceae</taxon>
        <taxon>Mycobacteroides</taxon>
    </lineage>
</organism>
<gene>
    <name evidence="1" type="ORF">ERS075579_02805</name>
</gene>
<reference evidence="1 2" key="1">
    <citation type="submission" date="2015-03" db="EMBL/GenBank/DDBJ databases">
        <authorList>
            <person name="Murphy D."/>
        </authorList>
    </citation>
    <scope>NUCLEOTIDE SEQUENCE [LARGE SCALE GENOMIC DNA]</scope>
    <source>
        <strain evidence="1 2">PAP088</strain>
    </source>
</reference>
<dbReference type="EMBL" id="CSWP01000005">
    <property type="protein sequence ID" value="CPV56492.1"/>
    <property type="molecule type" value="Genomic_DNA"/>
</dbReference>
<proteinExistence type="predicted"/>
<dbReference type="AlphaFoldDB" id="A0A0U0ZNW0"/>
<evidence type="ECO:0000313" key="2">
    <source>
        <dbReference type="Proteomes" id="UP000045782"/>
    </source>
</evidence>
<evidence type="ECO:0000313" key="1">
    <source>
        <dbReference type="EMBL" id="CPV56492.1"/>
    </source>
</evidence>
<name>A0A0U0ZNW0_9MYCO</name>
<accession>A0A0U0ZNW0</accession>